<comment type="caution">
    <text evidence="1">The sequence shown here is derived from an EMBL/GenBank/DDBJ whole genome shotgun (WGS) entry which is preliminary data.</text>
</comment>
<name>A0A917CGF9_9BACL</name>
<dbReference type="EMBL" id="BMGR01000001">
    <property type="protein sequence ID" value="GGF88295.1"/>
    <property type="molecule type" value="Genomic_DNA"/>
</dbReference>
<dbReference type="RefSeq" id="WP_188528152.1">
    <property type="nucleotide sequence ID" value="NZ_BMGR01000001.1"/>
</dbReference>
<evidence type="ECO:0000313" key="2">
    <source>
        <dbReference type="Proteomes" id="UP000644756"/>
    </source>
</evidence>
<reference evidence="1" key="2">
    <citation type="submission" date="2020-09" db="EMBL/GenBank/DDBJ databases">
        <authorList>
            <person name="Sun Q."/>
            <person name="Zhou Y."/>
        </authorList>
    </citation>
    <scope>NUCLEOTIDE SEQUENCE</scope>
    <source>
        <strain evidence="1">CGMCC 1.12987</strain>
    </source>
</reference>
<dbReference type="Proteomes" id="UP000644756">
    <property type="component" value="Unassembled WGS sequence"/>
</dbReference>
<keyword evidence="2" id="KW-1185">Reference proteome</keyword>
<accession>A0A917CGF9</accession>
<gene>
    <name evidence="1" type="ORF">GCM10010916_02030</name>
</gene>
<organism evidence="1 2">
    <name type="scientific">Paenibacillus abyssi</name>
    <dbReference type="NCBI Taxonomy" id="1340531"/>
    <lineage>
        <taxon>Bacteria</taxon>
        <taxon>Bacillati</taxon>
        <taxon>Bacillota</taxon>
        <taxon>Bacilli</taxon>
        <taxon>Bacillales</taxon>
        <taxon>Paenibacillaceae</taxon>
        <taxon>Paenibacillus</taxon>
    </lineage>
</organism>
<evidence type="ECO:0000313" key="1">
    <source>
        <dbReference type="EMBL" id="GGF88295.1"/>
    </source>
</evidence>
<dbReference type="InterPro" id="IPR059053">
    <property type="entry name" value="Had1"/>
</dbReference>
<sequence>MKPVSDAIAALNRLPIDGEVVMRTVWSDGKVIRRYNGQDSPGFFTRRTSAERGFRKMTVILIEEVPAE</sequence>
<reference evidence="1" key="1">
    <citation type="journal article" date="2014" name="Int. J. Syst. Evol. Microbiol.">
        <title>Complete genome sequence of Corynebacterium casei LMG S-19264T (=DSM 44701T), isolated from a smear-ripened cheese.</title>
        <authorList>
            <consortium name="US DOE Joint Genome Institute (JGI-PGF)"/>
            <person name="Walter F."/>
            <person name="Albersmeier A."/>
            <person name="Kalinowski J."/>
            <person name="Ruckert C."/>
        </authorList>
    </citation>
    <scope>NUCLEOTIDE SEQUENCE</scope>
    <source>
        <strain evidence="1">CGMCC 1.12987</strain>
    </source>
</reference>
<proteinExistence type="predicted"/>
<dbReference type="Pfam" id="PF26126">
    <property type="entry name" value="Had1"/>
    <property type="match status" value="1"/>
</dbReference>
<dbReference type="AlphaFoldDB" id="A0A917CGF9"/>
<protein>
    <submittedName>
        <fullName evidence="1">Uncharacterized protein</fullName>
    </submittedName>
</protein>